<reference evidence="11" key="1">
    <citation type="submission" date="2019-08" db="EMBL/GenBank/DDBJ databases">
        <title>Seonamhaeicola sediminis sp. nov., isolated from marine sediment.</title>
        <authorList>
            <person name="Cao W.R."/>
        </authorList>
    </citation>
    <scope>NUCLEOTIDE SEQUENCE [LARGE SCALE GENOMIC DNA]</scope>
    <source>
        <strain evidence="11">Gy8</strain>
    </source>
</reference>
<feature type="transmembrane region" description="Helical" evidence="9">
    <location>
        <begin position="411"/>
        <end position="428"/>
    </location>
</feature>
<dbReference type="GO" id="GO:0005886">
    <property type="term" value="C:plasma membrane"/>
    <property type="evidence" value="ECO:0007669"/>
    <property type="project" value="UniProtKB-SubCell"/>
</dbReference>
<comment type="similarity">
    <text evidence="2">Belongs to the amino acid-polyamine-organocation (APC) superfamily. Basic amino acid/polyamine antiporter (APA) (TC 2.A.3.2) family.</text>
</comment>
<dbReference type="EMBL" id="VOSC01000030">
    <property type="protein sequence ID" value="TXE07090.1"/>
    <property type="molecule type" value="Genomic_DNA"/>
</dbReference>
<feature type="transmembrane region" description="Helical" evidence="9">
    <location>
        <begin position="12"/>
        <end position="36"/>
    </location>
</feature>
<feature type="transmembrane region" description="Helical" evidence="9">
    <location>
        <begin position="42"/>
        <end position="65"/>
    </location>
</feature>
<proteinExistence type="inferred from homology"/>
<feature type="transmembrane region" description="Helical" evidence="9">
    <location>
        <begin position="268"/>
        <end position="288"/>
    </location>
</feature>
<keyword evidence="5 9" id="KW-0812">Transmembrane</keyword>
<feature type="transmembrane region" description="Helical" evidence="9">
    <location>
        <begin position="195"/>
        <end position="213"/>
    </location>
</feature>
<dbReference type="Gene3D" id="1.20.1740.10">
    <property type="entry name" value="Amino acid/polyamine transporter I"/>
    <property type="match status" value="1"/>
</dbReference>
<feature type="transmembrane region" description="Helical" evidence="9">
    <location>
        <begin position="378"/>
        <end position="399"/>
    </location>
</feature>
<keyword evidence="4" id="KW-1003">Cell membrane</keyword>
<dbReference type="PANTHER" id="PTHR42770">
    <property type="entry name" value="AMINO ACID TRANSPORTER-RELATED"/>
    <property type="match status" value="1"/>
</dbReference>
<keyword evidence="6 9" id="KW-1133">Transmembrane helix</keyword>
<evidence type="ECO:0000256" key="5">
    <source>
        <dbReference type="ARBA" id="ARBA00022692"/>
    </source>
</evidence>
<feature type="transmembrane region" description="Helical" evidence="9">
    <location>
        <begin position="125"/>
        <end position="146"/>
    </location>
</feature>
<evidence type="ECO:0000313" key="10">
    <source>
        <dbReference type="EMBL" id="TXE07090.1"/>
    </source>
</evidence>
<keyword evidence="11" id="KW-1185">Reference proteome</keyword>
<evidence type="ECO:0000313" key="11">
    <source>
        <dbReference type="Proteomes" id="UP000321790"/>
    </source>
</evidence>
<protein>
    <recommendedName>
        <fullName evidence="3">Arginine/agmatine antiporter</fullName>
    </recommendedName>
</protein>
<feature type="transmembrane region" description="Helical" evidence="9">
    <location>
        <begin position="319"/>
        <end position="340"/>
    </location>
</feature>
<gene>
    <name evidence="10" type="ORF">FUA26_12760</name>
</gene>
<dbReference type="PANTHER" id="PTHR42770:SF18">
    <property type="entry name" value="ARGININE_AGMATINE ANTIPORTER"/>
    <property type="match status" value="1"/>
</dbReference>
<dbReference type="GO" id="GO:0022857">
    <property type="term" value="F:transmembrane transporter activity"/>
    <property type="evidence" value="ECO:0007669"/>
    <property type="project" value="InterPro"/>
</dbReference>
<evidence type="ECO:0000256" key="4">
    <source>
        <dbReference type="ARBA" id="ARBA00022475"/>
    </source>
</evidence>
<dbReference type="Proteomes" id="UP000321790">
    <property type="component" value="Unassembled WGS sequence"/>
</dbReference>
<dbReference type="InterPro" id="IPR002293">
    <property type="entry name" value="AA/rel_permease1"/>
</dbReference>
<name>A0A5C7AE08_9FLAO</name>
<comment type="function">
    <text evidence="8">Major component of the acid-resistance (AR) system allowing enteric pathogens to survive the acidic environment in the stomach. Exchanges extracellular arginine for its intracellular decarboxylation product agmatine (Agm) thereby expelling intracellular protons. Probably undergoes several conformational states in order to translocate the substrate across the membrane; keeps the substrate accessible to only 1 side of the membrane at a time by opening and closing 3 membrane-internal gates.</text>
</comment>
<dbReference type="InterPro" id="IPR050367">
    <property type="entry name" value="APC_superfamily"/>
</dbReference>
<feature type="transmembrane region" description="Helical" evidence="9">
    <location>
        <begin position="225"/>
        <end position="248"/>
    </location>
</feature>
<evidence type="ECO:0000256" key="6">
    <source>
        <dbReference type="ARBA" id="ARBA00022989"/>
    </source>
</evidence>
<feature type="transmembrane region" description="Helical" evidence="9">
    <location>
        <begin position="346"/>
        <end position="366"/>
    </location>
</feature>
<keyword evidence="7 9" id="KW-0472">Membrane</keyword>
<evidence type="ECO:0000256" key="1">
    <source>
        <dbReference type="ARBA" id="ARBA00004651"/>
    </source>
</evidence>
<evidence type="ECO:0000256" key="3">
    <source>
        <dbReference type="ARBA" id="ARBA00021069"/>
    </source>
</evidence>
<dbReference type="AlphaFoldDB" id="A0A5C7AE08"/>
<dbReference type="RefSeq" id="WP_147136773.1">
    <property type="nucleotide sequence ID" value="NZ_VOSC01000030.1"/>
</dbReference>
<evidence type="ECO:0000256" key="8">
    <source>
        <dbReference type="ARBA" id="ARBA00045636"/>
    </source>
</evidence>
<sequence length="433" mass="45995">MKQDEGLKRSIGVFGLSANIINVIIGAGIFALPAVIASKMGASSIIAFIACGILVGLVMLCFAEAGSKVTITGGPYSYIETAFGKYPGFLGGIFIICGTLFADAAVSNALVSMLATTYPIFADAWVRLLLLFIIFFGFATINVFGLKQGIGLVKFNTLAKLIPLLILVTLGWKGVNSENLVIENMPSLTTIGQTSLILFFAFQGAETGLVVGGEVKKPIKTVPKAILISITFVVLIYILIQSVCQGVLGSTLPSFKATPLAETAKVALGAVGFNLLFFGAMVSMFGYMSGAILNNPRILYALARDKVLPIPFLSKIHKVFTTPANAIVAYAFIAFTIAATGNFTKLAVIASSAMLLAYLGVTLSVIKLRLTNKTESKGFKIPGGITVPILSACLIIYFLTNIPKTELITTLSMLAVLSVIYVLIRFLLKEKLN</sequence>
<comment type="caution">
    <text evidence="10">The sequence shown here is derived from an EMBL/GenBank/DDBJ whole genome shotgun (WGS) entry which is preliminary data.</text>
</comment>
<evidence type="ECO:0000256" key="7">
    <source>
        <dbReference type="ARBA" id="ARBA00023136"/>
    </source>
</evidence>
<dbReference type="Pfam" id="PF13520">
    <property type="entry name" value="AA_permease_2"/>
    <property type="match status" value="1"/>
</dbReference>
<feature type="transmembrane region" description="Helical" evidence="9">
    <location>
        <begin position="86"/>
        <end position="105"/>
    </location>
</feature>
<organism evidence="10 11">
    <name type="scientific">Seonamhaeicola algicola</name>
    <dbReference type="NCBI Taxonomy" id="1719036"/>
    <lineage>
        <taxon>Bacteria</taxon>
        <taxon>Pseudomonadati</taxon>
        <taxon>Bacteroidota</taxon>
        <taxon>Flavobacteriia</taxon>
        <taxon>Flavobacteriales</taxon>
        <taxon>Flavobacteriaceae</taxon>
    </lineage>
</organism>
<dbReference type="PIRSF" id="PIRSF006060">
    <property type="entry name" value="AA_transporter"/>
    <property type="match status" value="1"/>
</dbReference>
<evidence type="ECO:0000256" key="2">
    <source>
        <dbReference type="ARBA" id="ARBA00008220"/>
    </source>
</evidence>
<accession>A0A5C7AE08</accession>
<comment type="subcellular location">
    <subcellularLocation>
        <location evidence="1">Cell membrane</location>
        <topology evidence="1">Multi-pass membrane protein</topology>
    </subcellularLocation>
</comment>
<evidence type="ECO:0000256" key="9">
    <source>
        <dbReference type="SAM" id="Phobius"/>
    </source>
</evidence>
<feature type="transmembrane region" description="Helical" evidence="9">
    <location>
        <begin position="158"/>
        <end position="175"/>
    </location>
</feature>
<dbReference type="OrthoDB" id="9806937at2"/>